<evidence type="ECO:0000256" key="1">
    <source>
        <dbReference type="ARBA" id="ARBA00010914"/>
    </source>
</evidence>
<dbReference type="SUPFAM" id="SSF54292">
    <property type="entry name" value="2Fe-2S ferredoxin-like"/>
    <property type="match status" value="1"/>
</dbReference>
<accession>A0ABT8ZQW6</accession>
<dbReference type="Pfam" id="PF00111">
    <property type="entry name" value="Fer2"/>
    <property type="match status" value="1"/>
</dbReference>
<dbReference type="InterPro" id="IPR001055">
    <property type="entry name" value="Adrenodoxin-like"/>
</dbReference>
<feature type="domain" description="2Fe-2S ferredoxin-type" evidence="7">
    <location>
        <begin position="2"/>
        <end position="105"/>
    </location>
</feature>
<proteinExistence type="inferred from homology"/>
<reference evidence="8" key="1">
    <citation type="submission" date="2023-07" db="EMBL/GenBank/DDBJ databases">
        <title>Bacterial whole genome sequence for Sphingobium sp. HBC34.</title>
        <authorList>
            <person name="Le V."/>
            <person name="Ko S.-R."/>
            <person name="Ahn C.-Y."/>
            <person name="Oh H.-M."/>
        </authorList>
    </citation>
    <scope>NUCLEOTIDE SEQUENCE</scope>
    <source>
        <strain evidence="8">HBC34</strain>
    </source>
</reference>
<dbReference type="PANTHER" id="PTHR23426:SF65">
    <property type="entry name" value="FERREDOXIN-2, MITOCHONDRIAL"/>
    <property type="match status" value="1"/>
</dbReference>
<dbReference type="RefSeq" id="WP_304537003.1">
    <property type="nucleotide sequence ID" value="NZ_JAUQOM010000009.1"/>
</dbReference>
<evidence type="ECO:0000313" key="9">
    <source>
        <dbReference type="Proteomes" id="UP001176471"/>
    </source>
</evidence>
<dbReference type="InterPro" id="IPR036010">
    <property type="entry name" value="2Fe-2S_ferredoxin-like_sf"/>
</dbReference>
<evidence type="ECO:0000256" key="3">
    <source>
        <dbReference type="ARBA" id="ARBA00022723"/>
    </source>
</evidence>
<dbReference type="EMBL" id="JAUQOM010000009">
    <property type="protein sequence ID" value="MDO7836586.1"/>
    <property type="molecule type" value="Genomic_DNA"/>
</dbReference>
<keyword evidence="3" id="KW-0479">Metal-binding</keyword>
<evidence type="ECO:0000256" key="5">
    <source>
        <dbReference type="ARBA" id="ARBA00023014"/>
    </source>
</evidence>
<keyword evidence="5" id="KW-0411">Iron-sulfur</keyword>
<dbReference type="InterPro" id="IPR012675">
    <property type="entry name" value="Beta-grasp_dom_sf"/>
</dbReference>
<comment type="caution">
    <text evidence="8">The sequence shown here is derived from an EMBL/GenBank/DDBJ whole genome shotgun (WGS) entry which is preliminary data.</text>
</comment>
<evidence type="ECO:0000256" key="2">
    <source>
        <dbReference type="ARBA" id="ARBA00022714"/>
    </source>
</evidence>
<dbReference type="PROSITE" id="PS51085">
    <property type="entry name" value="2FE2S_FER_2"/>
    <property type="match status" value="1"/>
</dbReference>
<gene>
    <name evidence="8" type="ORF">Q4610_16185</name>
</gene>
<evidence type="ECO:0000256" key="6">
    <source>
        <dbReference type="ARBA" id="ARBA00034078"/>
    </source>
</evidence>
<evidence type="ECO:0000313" key="8">
    <source>
        <dbReference type="EMBL" id="MDO7836586.1"/>
    </source>
</evidence>
<organism evidence="8 9">
    <name type="scientific">Sphingobium cyanobacteriorum</name>
    <dbReference type="NCBI Taxonomy" id="3063954"/>
    <lineage>
        <taxon>Bacteria</taxon>
        <taxon>Pseudomonadati</taxon>
        <taxon>Pseudomonadota</taxon>
        <taxon>Alphaproteobacteria</taxon>
        <taxon>Sphingomonadales</taxon>
        <taxon>Sphingomonadaceae</taxon>
        <taxon>Sphingobium</taxon>
    </lineage>
</organism>
<name>A0ABT8ZQW6_9SPHN</name>
<keyword evidence="4" id="KW-0408">Iron</keyword>
<keyword evidence="9" id="KW-1185">Reference proteome</keyword>
<evidence type="ECO:0000256" key="4">
    <source>
        <dbReference type="ARBA" id="ARBA00023004"/>
    </source>
</evidence>
<protein>
    <submittedName>
        <fullName evidence="8">2Fe-2S iron-sulfur cluster-binding protein</fullName>
    </submittedName>
</protein>
<comment type="cofactor">
    <cofactor evidence="6">
        <name>[2Fe-2S] cluster</name>
        <dbReference type="ChEBI" id="CHEBI:190135"/>
    </cofactor>
</comment>
<keyword evidence="2" id="KW-0001">2Fe-2S</keyword>
<dbReference type="InterPro" id="IPR001041">
    <property type="entry name" value="2Fe-2S_ferredoxin-type"/>
</dbReference>
<evidence type="ECO:0000259" key="7">
    <source>
        <dbReference type="PROSITE" id="PS51085"/>
    </source>
</evidence>
<dbReference type="PRINTS" id="PR00355">
    <property type="entry name" value="ADRENODOXIN"/>
</dbReference>
<dbReference type="PANTHER" id="PTHR23426">
    <property type="entry name" value="FERREDOXIN/ADRENODOXIN"/>
    <property type="match status" value="1"/>
</dbReference>
<comment type="similarity">
    <text evidence="1">Belongs to the adrenodoxin/putidaredoxin family.</text>
</comment>
<dbReference type="Proteomes" id="UP001176471">
    <property type="component" value="Unassembled WGS sequence"/>
</dbReference>
<dbReference type="Gene3D" id="3.10.20.30">
    <property type="match status" value="1"/>
</dbReference>
<dbReference type="CDD" id="cd00207">
    <property type="entry name" value="fer2"/>
    <property type="match status" value="1"/>
</dbReference>
<sequence length="106" mass="11276">MVRMVFVSHDNNEYPVEVAEGTTLLRAALDNGVPGMTGECGGELACATCHCYLDEGVRAKIDEPGDDEAEMLEGAIDVTADSRLGCQLRATASFDGVRIRLPASQT</sequence>